<dbReference type="VEuPathDB" id="VectorBase:GAUT028199"/>
<reference evidence="1" key="1">
    <citation type="submission" date="2020-05" db="UniProtKB">
        <authorList>
            <consortium name="EnsemblMetazoa"/>
        </authorList>
    </citation>
    <scope>IDENTIFICATION</scope>
    <source>
        <strain evidence="1">TTRI</strain>
    </source>
</reference>
<evidence type="ECO:0000313" key="1">
    <source>
        <dbReference type="EnsemblMetazoa" id="GAUT028199-PA"/>
    </source>
</evidence>
<dbReference type="EnsemblMetazoa" id="GAUT028199-RA">
    <property type="protein sequence ID" value="GAUT028199-PA"/>
    <property type="gene ID" value="GAUT028199"/>
</dbReference>
<organism evidence="1 2">
    <name type="scientific">Glossina austeni</name>
    <name type="common">Savannah tsetse fly</name>
    <dbReference type="NCBI Taxonomy" id="7395"/>
    <lineage>
        <taxon>Eukaryota</taxon>
        <taxon>Metazoa</taxon>
        <taxon>Ecdysozoa</taxon>
        <taxon>Arthropoda</taxon>
        <taxon>Hexapoda</taxon>
        <taxon>Insecta</taxon>
        <taxon>Pterygota</taxon>
        <taxon>Neoptera</taxon>
        <taxon>Endopterygota</taxon>
        <taxon>Diptera</taxon>
        <taxon>Brachycera</taxon>
        <taxon>Muscomorpha</taxon>
        <taxon>Hippoboscoidea</taxon>
        <taxon>Glossinidae</taxon>
        <taxon>Glossina</taxon>
    </lineage>
</organism>
<proteinExistence type="predicted"/>
<sequence length="120" mass="13415">MENLGILFECHKLSNSKISSKYLFDHLIAQRPSPASLLPPAVNSGLLWSFADIYKIYENEESAYIDVVFHNTSQCIVSGNVTYANIQYKYSAKFTGVNAYAKPLKTVDLSNNTNTNNNTN</sequence>
<dbReference type="Proteomes" id="UP000078200">
    <property type="component" value="Unassembled WGS sequence"/>
</dbReference>
<keyword evidence="2" id="KW-1185">Reference proteome</keyword>
<accession>A0A1A9V7A2</accession>
<dbReference type="AlphaFoldDB" id="A0A1A9V7A2"/>
<dbReference type="STRING" id="7395.A0A1A9V7A2"/>
<evidence type="ECO:0000313" key="2">
    <source>
        <dbReference type="Proteomes" id="UP000078200"/>
    </source>
</evidence>
<protein>
    <submittedName>
        <fullName evidence="1">Uncharacterized protein</fullName>
    </submittedName>
</protein>
<name>A0A1A9V7A2_GLOAU</name>